<dbReference type="InterPro" id="IPR046357">
    <property type="entry name" value="PPIase_dom_sf"/>
</dbReference>
<evidence type="ECO:0000256" key="3">
    <source>
        <dbReference type="ARBA" id="ARBA00047806"/>
    </source>
</evidence>
<evidence type="ECO:0000313" key="9">
    <source>
        <dbReference type="Proteomes" id="UP001190700"/>
    </source>
</evidence>
<sequence>MAGLRILFTTSVRNLQSRSVTCATRIKRSYIQNSSAAPCRSIARPSQAAALRSGVSRSLLKRSPPPTLAVKQTRRSIITANVVTEGDIVQVHYDGTLEDGTPFDSSRERDDPLQFTVGSGQLLPGFNDAVLGMEVGKTRKVTLQADQAYGEVNPELIIDVPIAQAPDGLKEGVVVKLGNGSTAKVIKVTDEAVTIDANHPLAGKPLNFDLEVLSCVSGASLETATFGMGCFWGPELRYQRVPGVVTTETGYTNGGAESVTYEEVCSGRTGFAEVVQMRYDPSEVTFSDLLEVFWQGHDPTTLNQQGGDRGTQYRSGIFTHSDAQLEEAQLSMELKQLEFGGNITTEIAPVENYCPAESYHQQYLAKGGRNGNVQSPAKSCSDPIRCYG</sequence>
<dbReference type="GO" id="GO:0008113">
    <property type="term" value="F:peptide-methionine (S)-S-oxide reductase activity"/>
    <property type="evidence" value="ECO:0007669"/>
    <property type="project" value="UniProtKB-EC"/>
</dbReference>
<dbReference type="GO" id="GO:0003755">
    <property type="term" value="F:peptidyl-prolyl cis-trans isomerase activity"/>
    <property type="evidence" value="ECO:0007669"/>
    <property type="project" value="UniProtKB-KW"/>
</dbReference>
<dbReference type="PROSITE" id="PS50059">
    <property type="entry name" value="FKBP_PPIASE"/>
    <property type="match status" value="1"/>
</dbReference>
<gene>
    <name evidence="8" type="ORF">CYMTET_41191</name>
</gene>
<dbReference type="Proteomes" id="UP001190700">
    <property type="component" value="Unassembled WGS sequence"/>
</dbReference>
<evidence type="ECO:0000256" key="1">
    <source>
        <dbReference type="ARBA" id="ARBA00005591"/>
    </source>
</evidence>
<dbReference type="GO" id="GO:0034599">
    <property type="term" value="P:cellular response to oxidative stress"/>
    <property type="evidence" value="ECO:0007669"/>
    <property type="project" value="TreeGrafter"/>
</dbReference>
<evidence type="ECO:0000256" key="6">
    <source>
        <dbReference type="SAM" id="MobiDB-lite"/>
    </source>
</evidence>
<name>A0AAE0C6N3_9CHLO</name>
<keyword evidence="5" id="KW-0413">Isomerase</keyword>
<dbReference type="SUPFAM" id="SSF55068">
    <property type="entry name" value="Peptide methionine sulfoxide reductase"/>
    <property type="match status" value="1"/>
</dbReference>
<comment type="similarity">
    <text evidence="1">Belongs to the MsrA Met sulfoxide reductase family.</text>
</comment>
<proteinExistence type="inferred from homology"/>
<comment type="catalytic activity">
    <reaction evidence="4">
        <text>[thioredoxin]-disulfide + L-methionine + H2O = L-methionine (S)-S-oxide + [thioredoxin]-dithiol</text>
        <dbReference type="Rhea" id="RHEA:19993"/>
        <dbReference type="Rhea" id="RHEA-COMP:10698"/>
        <dbReference type="Rhea" id="RHEA-COMP:10700"/>
        <dbReference type="ChEBI" id="CHEBI:15377"/>
        <dbReference type="ChEBI" id="CHEBI:29950"/>
        <dbReference type="ChEBI" id="CHEBI:50058"/>
        <dbReference type="ChEBI" id="CHEBI:57844"/>
        <dbReference type="ChEBI" id="CHEBI:58772"/>
        <dbReference type="EC" id="1.8.4.11"/>
    </reaction>
</comment>
<dbReference type="PANTHER" id="PTHR42799:SF2">
    <property type="entry name" value="MITOCHONDRIAL PEPTIDE METHIONINE SULFOXIDE REDUCTASE"/>
    <property type="match status" value="1"/>
</dbReference>
<feature type="region of interest" description="Disordered" evidence="6">
    <location>
        <begin position="368"/>
        <end position="388"/>
    </location>
</feature>
<keyword evidence="2" id="KW-0560">Oxidoreductase</keyword>
<dbReference type="EC" id="5.2.1.8" evidence="5"/>
<dbReference type="EMBL" id="LGRX02027391">
    <property type="protein sequence ID" value="KAK3249377.1"/>
    <property type="molecule type" value="Genomic_DNA"/>
</dbReference>
<keyword evidence="9" id="KW-1185">Reference proteome</keyword>
<dbReference type="Pfam" id="PF00254">
    <property type="entry name" value="FKBP_C"/>
    <property type="match status" value="1"/>
</dbReference>
<reference evidence="8 9" key="1">
    <citation type="journal article" date="2015" name="Genome Biol. Evol.">
        <title>Comparative Genomics of a Bacterivorous Green Alga Reveals Evolutionary Causalities and Consequences of Phago-Mixotrophic Mode of Nutrition.</title>
        <authorList>
            <person name="Burns J.A."/>
            <person name="Paasch A."/>
            <person name="Narechania A."/>
            <person name="Kim E."/>
        </authorList>
    </citation>
    <scope>NUCLEOTIDE SEQUENCE [LARGE SCALE GENOMIC DNA]</scope>
    <source>
        <strain evidence="8 9">PLY_AMNH</strain>
    </source>
</reference>
<dbReference type="InterPro" id="IPR001179">
    <property type="entry name" value="PPIase_FKBP_dom"/>
</dbReference>
<feature type="domain" description="PPIase FKBP-type" evidence="7">
    <location>
        <begin position="86"/>
        <end position="161"/>
    </location>
</feature>
<dbReference type="SUPFAM" id="SSF54534">
    <property type="entry name" value="FKBP-like"/>
    <property type="match status" value="1"/>
</dbReference>
<dbReference type="InterPro" id="IPR050162">
    <property type="entry name" value="MsrA_MetSO_reductase"/>
</dbReference>
<dbReference type="PANTHER" id="PTHR42799">
    <property type="entry name" value="MITOCHONDRIAL PEPTIDE METHIONINE SULFOXIDE REDUCTASE"/>
    <property type="match status" value="1"/>
</dbReference>
<keyword evidence="5" id="KW-0697">Rotamase</keyword>
<dbReference type="Gene3D" id="3.10.50.40">
    <property type="match status" value="1"/>
</dbReference>
<evidence type="ECO:0000259" key="7">
    <source>
        <dbReference type="PROSITE" id="PS50059"/>
    </source>
</evidence>
<dbReference type="NCBIfam" id="TIGR00401">
    <property type="entry name" value="msrA"/>
    <property type="match status" value="1"/>
</dbReference>
<dbReference type="FunFam" id="3.30.1060.10:FF:000002">
    <property type="entry name" value="Peptide methionine sulfoxide reductase"/>
    <property type="match status" value="1"/>
</dbReference>
<dbReference type="Pfam" id="PF01625">
    <property type="entry name" value="PMSR"/>
    <property type="match status" value="1"/>
</dbReference>
<organism evidence="8 9">
    <name type="scientific">Cymbomonas tetramitiformis</name>
    <dbReference type="NCBI Taxonomy" id="36881"/>
    <lineage>
        <taxon>Eukaryota</taxon>
        <taxon>Viridiplantae</taxon>
        <taxon>Chlorophyta</taxon>
        <taxon>Pyramimonadophyceae</taxon>
        <taxon>Pyramimonadales</taxon>
        <taxon>Pyramimonadaceae</taxon>
        <taxon>Cymbomonas</taxon>
    </lineage>
</organism>
<dbReference type="InterPro" id="IPR036509">
    <property type="entry name" value="Met_Sox_Rdtase_MsrA_sf"/>
</dbReference>
<evidence type="ECO:0000256" key="5">
    <source>
        <dbReference type="PROSITE-ProRule" id="PRU00277"/>
    </source>
</evidence>
<evidence type="ECO:0000256" key="4">
    <source>
        <dbReference type="ARBA" id="ARBA00048782"/>
    </source>
</evidence>
<dbReference type="AlphaFoldDB" id="A0AAE0C6N3"/>
<dbReference type="GO" id="GO:0005737">
    <property type="term" value="C:cytoplasm"/>
    <property type="evidence" value="ECO:0007669"/>
    <property type="project" value="TreeGrafter"/>
</dbReference>
<evidence type="ECO:0000256" key="2">
    <source>
        <dbReference type="ARBA" id="ARBA00023002"/>
    </source>
</evidence>
<dbReference type="Gene3D" id="3.30.1060.10">
    <property type="entry name" value="Peptide methionine sulphoxide reductase MsrA"/>
    <property type="match status" value="1"/>
</dbReference>
<protein>
    <recommendedName>
        <fullName evidence="5">peptidylprolyl isomerase</fullName>
        <ecNumber evidence="5">5.2.1.8</ecNumber>
    </recommendedName>
</protein>
<dbReference type="HAMAP" id="MF_01401">
    <property type="entry name" value="MsrA"/>
    <property type="match status" value="1"/>
</dbReference>
<comment type="catalytic activity">
    <reaction evidence="5">
        <text>[protein]-peptidylproline (omega=180) = [protein]-peptidylproline (omega=0)</text>
        <dbReference type="Rhea" id="RHEA:16237"/>
        <dbReference type="Rhea" id="RHEA-COMP:10747"/>
        <dbReference type="Rhea" id="RHEA-COMP:10748"/>
        <dbReference type="ChEBI" id="CHEBI:83833"/>
        <dbReference type="ChEBI" id="CHEBI:83834"/>
        <dbReference type="EC" id="5.2.1.8"/>
    </reaction>
</comment>
<evidence type="ECO:0000313" key="8">
    <source>
        <dbReference type="EMBL" id="KAK3249377.1"/>
    </source>
</evidence>
<comment type="catalytic activity">
    <reaction evidence="3">
        <text>L-methionyl-[protein] + [thioredoxin]-disulfide + H2O = L-methionyl-(S)-S-oxide-[protein] + [thioredoxin]-dithiol</text>
        <dbReference type="Rhea" id="RHEA:14217"/>
        <dbReference type="Rhea" id="RHEA-COMP:10698"/>
        <dbReference type="Rhea" id="RHEA-COMP:10700"/>
        <dbReference type="Rhea" id="RHEA-COMP:12313"/>
        <dbReference type="Rhea" id="RHEA-COMP:12315"/>
        <dbReference type="ChEBI" id="CHEBI:15377"/>
        <dbReference type="ChEBI" id="CHEBI:16044"/>
        <dbReference type="ChEBI" id="CHEBI:29950"/>
        <dbReference type="ChEBI" id="CHEBI:44120"/>
        <dbReference type="ChEBI" id="CHEBI:50058"/>
        <dbReference type="EC" id="1.8.4.11"/>
    </reaction>
</comment>
<accession>A0AAE0C6N3</accession>
<comment type="caution">
    <text evidence="8">The sequence shown here is derived from an EMBL/GenBank/DDBJ whole genome shotgun (WGS) entry which is preliminary data.</text>
</comment>
<dbReference type="InterPro" id="IPR002569">
    <property type="entry name" value="Met_Sox_Rdtase_MsrA_dom"/>
</dbReference>